<proteinExistence type="predicted"/>
<feature type="region of interest" description="Disordered" evidence="1">
    <location>
        <begin position="539"/>
        <end position="576"/>
    </location>
</feature>
<evidence type="ECO:0000313" key="2">
    <source>
        <dbReference type="EMBL" id="CAF9938428.1"/>
    </source>
</evidence>
<feature type="compositionally biased region" description="Low complexity" evidence="1">
    <location>
        <begin position="548"/>
        <end position="576"/>
    </location>
</feature>
<name>A0A8H3J0H7_9LECA</name>
<evidence type="ECO:0000256" key="1">
    <source>
        <dbReference type="SAM" id="MobiDB-lite"/>
    </source>
</evidence>
<sequence>MAQSKIREIQNAIESLAFPPTASTVKEPAKFHLNRMPAEIVHMICKYLTPTQIASIRLMGSMIAAIGLEYIATTVTLTLKETSFDRLLEIAHHPVIGKFVHDLHYEHDFLKRVDRRVWESYIQTPEFIAAPDWNSITQHGSHNPSDKYGKKRLDQAFLTYQDHCAEQDRVRKLDFFPDKLADALQHLPNLKTIYMPKHGCYSRYQSEIAEYLTGAFYDQSAVQSNSVAVTRSVLLAMDLAIRGGRSKTTKAFIVVDEAALRASSRISSNANHGDRMDNDKVTASLGGGFTMGDYLEEVNTESSNKSLVKIKSFISESFNWRLLLEGDEVFAIMKKSISHLTKFEIRILDGCWITESSSPFLRSPYKPHYEPVDTEARRQSLKRGRLHEFVTSAAVLEELSVSLDPHIKLSNVYLTDVVGCSHWTFLKTVHFQRINMTIGSLEDFCSRHSATLSNISLGDLHIDGLDSYERRDSWYSVFTSVREITKLRTANVYGVFEPCGILDMHDHEDLRYTTGTLIGRYLVDEGGSSSLKQFLTEERARFAEQEGDPSINDSDDVSSISESTSESGDSSSESVA</sequence>
<evidence type="ECO:0000313" key="3">
    <source>
        <dbReference type="Proteomes" id="UP000664534"/>
    </source>
</evidence>
<dbReference type="AlphaFoldDB" id="A0A8H3J0H7"/>
<dbReference type="OrthoDB" id="5414678at2759"/>
<accession>A0A8H3J0H7</accession>
<gene>
    <name evidence="2" type="ORF">IMSHALPRED_000797</name>
</gene>
<dbReference type="Proteomes" id="UP000664534">
    <property type="component" value="Unassembled WGS sequence"/>
</dbReference>
<reference evidence="2" key="1">
    <citation type="submission" date="2021-03" db="EMBL/GenBank/DDBJ databases">
        <authorList>
            <person name="Tagirdzhanova G."/>
        </authorList>
    </citation>
    <scope>NUCLEOTIDE SEQUENCE</scope>
</reference>
<protein>
    <recommendedName>
        <fullName evidence="4">F-box domain-containing protein</fullName>
    </recommendedName>
</protein>
<evidence type="ECO:0008006" key="4">
    <source>
        <dbReference type="Google" id="ProtNLM"/>
    </source>
</evidence>
<dbReference type="EMBL" id="CAJPDT010000108">
    <property type="protein sequence ID" value="CAF9938428.1"/>
    <property type="molecule type" value="Genomic_DNA"/>
</dbReference>
<comment type="caution">
    <text evidence="2">The sequence shown here is derived from an EMBL/GenBank/DDBJ whole genome shotgun (WGS) entry which is preliminary data.</text>
</comment>
<keyword evidence="3" id="KW-1185">Reference proteome</keyword>
<organism evidence="2 3">
    <name type="scientific">Imshaugia aleurites</name>
    <dbReference type="NCBI Taxonomy" id="172621"/>
    <lineage>
        <taxon>Eukaryota</taxon>
        <taxon>Fungi</taxon>
        <taxon>Dikarya</taxon>
        <taxon>Ascomycota</taxon>
        <taxon>Pezizomycotina</taxon>
        <taxon>Lecanoromycetes</taxon>
        <taxon>OSLEUM clade</taxon>
        <taxon>Lecanoromycetidae</taxon>
        <taxon>Lecanorales</taxon>
        <taxon>Lecanorineae</taxon>
        <taxon>Parmeliaceae</taxon>
        <taxon>Imshaugia</taxon>
    </lineage>
</organism>